<dbReference type="Proteomes" id="UP001485043">
    <property type="component" value="Unassembled WGS sequence"/>
</dbReference>
<feature type="compositionally biased region" description="Polar residues" evidence="1">
    <location>
        <begin position="1341"/>
        <end position="1352"/>
    </location>
</feature>
<dbReference type="Gene3D" id="1.10.443.20">
    <property type="entry name" value="Centromere DNA-binding protein complex CBF3 subunit, domain 2"/>
    <property type="match status" value="1"/>
</dbReference>
<feature type="region of interest" description="Disordered" evidence="1">
    <location>
        <begin position="1332"/>
        <end position="1352"/>
    </location>
</feature>
<sequence length="1572" mass="170030">RPVRRKKIWDPTEDPWKHDMFDQLEAGRPDQYEEPRRGSDRRGRRGGQRTGARDFNRNDYTRSGNIRAAASAARSAAPDDEVPPGYEQPQFQQPHANGWAADHAAAGAAAGASAAAAGRSSAGGWWDSGPAAEPEQAVARGRGRGRGKAGSEEPAQPVSMGPARSLNAGAQDFQPPAAGVPMPQASAVAIAVQPQQQRPQTAGTSSFPAAAPAGAAPQMVFVQAPGTAQPGMQYQYIMPAASGGASQPTPPGGAWVQMAAGTPMSGGFQMIPAEVFGSGAQQAFVPGPMMMGMGYPMGMRPAMVKPVRRPITIQAPPDAQAAAGADQGQLLNSTTNIAATRPGGRRYSAMTGRLAEDASAVRVASNAKVTSNKITQLKLYLHPVHLLVHQWFFQSKGETLDVAKWAAAYFQVHSAQQAGCPASESNDREQTLLQECRDVAADEDWLPEQPGAMSSADPDAPILRAAAILMGTTVYVFNLDTDPACCQIYFALRPPIKICKPSGTSIVRVEGLAWALVLGRDRLPRQLLSSGQQACSSIVVLVHAKGLYHPCLPSQSISSQPAREPADTVYAALGIEFQDVAFKRINKRGQAAKRKRKATEPGSDPDISDDEAAGPLPPSTSANATLQAPRRTTRVTNRCRMVDLGEDDDVEMSDAADAGGSDDYSPCGPANPQQQLPVLLEPSSGNPDQSSLLALEHPAPPLHGLDASAAFLTEGFEAAASSMNPARHRAGLEDGGTLSGSQPADEQHEALQAPQSIETAGGNELQQEPEAAPKQGAGTMIPDAGADDALQCEQQSPTGNGHACALLREEVAARPLECVAEQEAAAEPNSGGPPGSMGDAQQGQPRSAEAQIPEVGETHNQLSHQTAVKELAAPSSAPVITGDMTDDEEAGANAEDEEEVYRRSFQDERMPTPRPLPPRYISPAHVTKSLKAAFVAISQGARVTEEAVASCLECLCICLDLDWEDCKKVNADWEESARTIIQEIATCPPRTLLKYWPRMMQFLDWVEEEQRNGSSAVNDDSLGAQEAPQSATDEVANHVIDAVEAHFVTPPRFCKFIRWLEAKGASLTLGDTSLSEDQIRLLASDWGAADIKDILAMRGKMSLGTYRDWVSAVGYLQVLQNALARGDFSKSGSLWRNCIISRWEKHYRRGTSFKDKIMLKDAALRHLKIVSDEQLEDMARAFLEHGPRQRRVANIRCGAMYWYVTQFFTRAEDPRNRTVADVHLMVYPPSGRPGASTQPMLALIFSKDSGKTVAPQGTWEAQTFTFHKSWLICPIRWFALWMVCKHEAPGWKAAVPLPDVQSGRKSGYMLPPIFCDEKAPYKRISAATHGYGTSKARGSAGHTSTKNTYEGRTTKPNAMIATYNSNPHDIEMAGWASHRGTMPKFYQKVHPPDLVAQAAGFPDRDNYAVFLGPDPLDIPEFRELALSLWGHLEDELRGVREANREASTAEKDIGGEHTLEVLILVRRVFWQTAPLLEATCPTHPILRLEFSEGIRRNGTWDRWSTLVRNHFTEMEDLRRVLQCPLYHISSNHAPELVLSELLKPVYDSFKEPNTSPQDGSPFGLAGMAGGPV</sequence>
<feature type="compositionally biased region" description="Acidic residues" evidence="1">
    <location>
        <begin position="644"/>
        <end position="654"/>
    </location>
</feature>
<feature type="non-terminal residue" evidence="2">
    <location>
        <position position="1"/>
    </location>
</feature>
<evidence type="ECO:0000313" key="3">
    <source>
        <dbReference type="Proteomes" id="UP001485043"/>
    </source>
</evidence>
<feature type="compositionally biased region" description="Basic and acidic residues" evidence="1">
    <location>
        <begin position="900"/>
        <end position="911"/>
    </location>
</feature>
<organism evidence="2 3">
    <name type="scientific">Apatococcus fuscideae</name>
    <dbReference type="NCBI Taxonomy" id="2026836"/>
    <lineage>
        <taxon>Eukaryota</taxon>
        <taxon>Viridiplantae</taxon>
        <taxon>Chlorophyta</taxon>
        <taxon>core chlorophytes</taxon>
        <taxon>Trebouxiophyceae</taxon>
        <taxon>Chlorellales</taxon>
        <taxon>Chlorellaceae</taxon>
        <taxon>Apatococcus</taxon>
    </lineage>
</organism>
<proteinExistence type="predicted"/>
<feature type="region of interest" description="Disordered" evidence="1">
    <location>
        <begin position="821"/>
        <end position="920"/>
    </location>
</feature>
<comment type="caution">
    <text evidence="2">The sequence shown here is derived from an EMBL/GenBank/DDBJ whole genome shotgun (WGS) entry which is preliminary data.</text>
</comment>
<accession>A0AAW1RYB7</accession>
<feature type="compositionally biased region" description="Basic and acidic residues" evidence="1">
    <location>
        <begin position="8"/>
        <end position="41"/>
    </location>
</feature>
<feature type="region of interest" description="Disordered" evidence="1">
    <location>
        <begin position="1"/>
        <end position="210"/>
    </location>
</feature>
<feature type="region of interest" description="Disordered" evidence="1">
    <location>
        <begin position="1549"/>
        <end position="1572"/>
    </location>
</feature>
<dbReference type="EMBL" id="JALJOV010001906">
    <property type="protein sequence ID" value="KAK9838416.1"/>
    <property type="molecule type" value="Genomic_DNA"/>
</dbReference>
<feature type="compositionally biased region" description="Low complexity" evidence="1">
    <location>
        <begin position="67"/>
        <end position="76"/>
    </location>
</feature>
<gene>
    <name evidence="2" type="ORF">WJX84_002723</name>
</gene>
<keyword evidence="3" id="KW-1185">Reference proteome</keyword>
<feature type="region of interest" description="Disordered" evidence="1">
    <location>
        <begin position="727"/>
        <end position="784"/>
    </location>
</feature>
<name>A0AAW1RYB7_9CHLO</name>
<dbReference type="GO" id="GO:0003677">
    <property type="term" value="F:DNA binding"/>
    <property type="evidence" value="ECO:0007669"/>
    <property type="project" value="InterPro"/>
</dbReference>
<reference evidence="2 3" key="1">
    <citation type="journal article" date="2024" name="Nat. Commun.">
        <title>Phylogenomics reveals the evolutionary origins of lichenization in chlorophyte algae.</title>
        <authorList>
            <person name="Puginier C."/>
            <person name="Libourel C."/>
            <person name="Otte J."/>
            <person name="Skaloud P."/>
            <person name="Haon M."/>
            <person name="Grisel S."/>
            <person name="Petersen M."/>
            <person name="Berrin J.G."/>
            <person name="Delaux P.M."/>
            <person name="Dal Grande F."/>
            <person name="Keller J."/>
        </authorList>
    </citation>
    <scope>NUCLEOTIDE SEQUENCE [LARGE SCALE GENOMIC DNA]</scope>
    <source>
        <strain evidence="2 3">SAG 2523</strain>
    </source>
</reference>
<evidence type="ECO:0000313" key="2">
    <source>
        <dbReference type="EMBL" id="KAK9838416.1"/>
    </source>
</evidence>
<dbReference type="InterPro" id="IPR038279">
    <property type="entry name" value="Ndc10_dom2_sf"/>
</dbReference>
<protein>
    <submittedName>
        <fullName evidence="2">Uncharacterized protein</fullName>
    </submittedName>
</protein>
<feature type="compositionally biased region" description="Acidic residues" evidence="1">
    <location>
        <begin position="884"/>
        <end position="899"/>
    </location>
</feature>
<feature type="region of interest" description="Disordered" evidence="1">
    <location>
        <begin position="589"/>
        <end position="699"/>
    </location>
</feature>
<feature type="compositionally biased region" description="Low complexity" evidence="1">
    <location>
        <begin position="201"/>
        <end position="210"/>
    </location>
</feature>
<feature type="compositionally biased region" description="Low complexity" evidence="1">
    <location>
        <begin position="96"/>
        <end position="129"/>
    </location>
</feature>
<feature type="compositionally biased region" description="Basic and acidic residues" evidence="1">
    <location>
        <begin position="51"/>
        <end position="60"/>
    </location>
</feature>
<evidence type="ECO:0000256" key="1">
    <source>
        <dbReference type="SAM" id="MobiDB-lite"/>
    </source>
</evidence>